<accession>A0A0F9QW24</accession>
<gene>
    <name evidence="1" type="ORF">LCGC14_0651470</name>
</gene>
<dbReference type="AlphaFoldDB" id="A0A0F9QW24"/>
<reference evidence="1" key="1">
    <citation type="journal article" date="2015" name="Nature">
        <title>Complex archaea that bridge the gap between prokaryotes and eukaryotes.</title>
        <authorList>
            <person name="Spang A."/>
            <person name="Saw J.H."/>
            <person name="Jorgensen S.L."/>
            <person name="Zaremba-Niedzwiedzka K."/>
            <person name="Martijn J."/>
            <person name="Lind A.E."/>
            <person name="van Eijk R."/>
            <person name="Schleper C."/>
            <person name="Guy L."/>
            <person name="Ettema T.J."/>
        </authorList>
    </citation>
    <scope>NUCLEOTIDE SEQUENCE</scope>
</reference>
<name>A0A0F9QW24_9ZZZZ</name>
<comment type="caution">
    <text evidence="1">The sequence shown here is derived from an EMBL/GenBank/DDBJ whole genome shotgun (WGS) entry which is preliminary data.</text>
</comment>
<protein>
    <recommendedName>
        <fullName evidence="2">A1 protein</fullName>
    </recommendedName>
</protein>
<organism evidence="1">
    <name type="scientific">marine sediment metagenome</name>
    <dbReference type="NCBI Taxonomy" id="412755"/>
    <lineage>
        <taxon>unclassified sequences</taxon>
        <taxon>metagenomes</taxon>
        <taxon>ecological metagenomes</taxon>
    </lineage>
</organism>
<proteinExistence type="predicted"/>
<dbReference type="EMBL" id="LAZR01001215">
    <property type="protein sequence ID" value="KKN48560.1"/>
    <property type="molecule type" value="Genomic_DNA"/>
</dbReference>
<sequence length="534" mass="60184">MTVAQWFAKHPQAKKRLDKWVGDRRSGEESDGIRGLLAHLQNSHAFPFQDHTSLWKFAKREHGTIESPKKAPAVHTHTRTDTELRKIEKGDTFFVTSAVSNCYADPGFLQAIERWREELGAKVIVNGVRYQNPTRPNEEVADEWYDPALARYMLNQEIRPHPKLSILPTKVQATASNPLPPRIAGLTQGRHTILGHPQLAMKTVPTLDGEAKVMWSTGAITRPQYSETLAGTMGEFHHGLAGVIVEVRDDDVLMREVTWDGNGFTDCEWDFRADGTYEAPAPLALVMGDIHDPLVSKEVMEATFGEGGIYDCMKHERIVLHDLADFRNVNPHDWGKLTHAALAQSGRNSVQDDIDSTAQWINNLPTDPDLVVCRSNHDEFLTRWLQDGERNVTPVNRKLYHELSFQILDEFNRTGKFPVTLELALRGKVREGVRFLNFDESFRLAGVEMGQHGHLGPNGARGSILNYARMAVRTIIGHTHSPGIWQGCYQVAHSGVQDHGYNRGPSSWWNAHVTLHANGQRQMHLITVKGRWRG</sequence>
<evidence type="ECO:0000313" key="1">
    <source>
        <dbReference type="EMBL" id="KKN48560.1"/>
    </source>
</evidence>
<evidence type="ECO:0008006" key="2">
    <source>
        <dbReference type="Google" id="ProtNLM"/>
    </source>
</evidence>